<proteinExistence type="inferred from homology"/>
<protein>
    <submittedName>
        <fullName evidence="3">60s ribosomal protein l24</fullName>
    </submittedName>
</protein>
<keyword evidence="4" id="KW-1185">Reference proteome</keyword>
<dbReference type="HOGENOM" id="CLU_150146_0_0_1"/>
<reference evidence="3 4" key="1">
    <citation type="journal article" date="2013" name="BMC Genomics">
        <title>Genome sequencing and comparative genomics of honey bee microsporidia, Nosema apis reveal novel insights into host-parasite interactions.</title>
        <authorList>
            <person name="Chen Yp."/>
            <person name="Pettis J.S."/>
            <person name="Zhao Y."/>
            <person name="Liu X."/>
            <person name="Tallon L.J."/>
            <person name="Sadzewicz L.D."/>
            <person name="Li R."/>
            <person name="Zheng H."/>
            <person name="Huang S."/>
            <person name="Zhang X."/>
            <person name="Hamilton M.C."/>
            <person name="Pernal S.F."/>
            <person name="Melathopoulos A.P."/>
            <person name="Yan X."/>
            <person name="Evans J.D."/>
        </authorList>
    </citation>
    <scope>NUCLEOTIDE SEQUENCE [LARGE SCALE GENOMIC DNA]</scope>
    <source>
        <strain evidence="3 4">BRL 01</strain>
    </source>
</reference>
<accession>T0L008</accession>
<dbReference type="OrthoDB" id="1727108at2759"/>
<organism evidence="3 4">
    <name type="scientific">Vairimorpha apis BRL 01</name>
    <dbReference type="NCBI Taxonomy" id="1037528"/>
    <lineage>
        <taxon>Eukaryota</taxon>
        <taxon>Fungi</taxon>
        <taxon>Fungi incertae sedis</taxon>
        <taxon>Microsporidia</taxon>
        <taxon>Nosematidae</taxon>
        <taxon>Vairimorpha</taxon>
    </lineage>
</organism>
<dbReference type="VEuPathDB" id="MicrosporidiaDB:NAPIS_ORF01557"/>
<evidence type="ECO:0000313" key="3">
    <source>
        <dbReference type="EMBL" id="EQB60872.1"/>
    </source>
</evidence>
<dbReference type="InterPro" id="IPR038630">
    <property type="entry name" value="L24e/L24_sf"/>
</dbReference>
<feature type="domain" description="Large ribosomal subunit protein eL24-related N-terminal" evidence="2">
    <location>
        <begin position="8"/>
        <end position="63"/>
    </location>
</feature>
<keyword evidence="3" id="KW-0689">Ribosomal protein</keyword>
<gene>
    <name evidence="3" type="ORF">NAPIS_ORF01557</name>
</gene>
<comment type="similarity">
    <text evidence="1">Belongs to the eukaryotic ribosomal protein eL24 family.</text>
</comment>
<evidence type="ECO:0000256" key="1">
    <source>
        <dbReference type="ARBA" id="ARBA00005647"/>
    </source>
</evidence>
<dbReference type="Gene3D" id="2.30.170.20">
    <property type="entry name" value="Ribosomal protein L24e"/>
    <property type="match status" value="1"/>
</dbReference>
<dbReference type="Pfam" id="PF01246">
    <property type="entry name" value="Ribosomal_L24e"/>
    <property type="match status" value="1"/>
</dbReference>
<name>T0L008_9MICR</name>
<keyword evidence="3" id="KW-0687">Ribonucleoprotein</keyword>
<dbReference type="GO" id="GO:0005840">
    <property type="term" value="C:ribosome"/>
    <property type="evidence" value="ECO:0007669"/>
    <property type="project" value="UniProtKB-KW"/>
</dbReference>
<dbReference type="SUPFAM" id="SSF57716">
    <property type="entry name" value="Glucocorticoid receptor-like (DNA-binding domain)"/>
    <property type="match status" value="1"/>
</dbReference>
<sequence>MIDGISLYSGRAIPKGSAIIKVTNDGKQQLTANRKERSLMERKINPKSIKWTIPSRVIHKKHEMFTSLQKNIPRPAKIERGFKSVSAEKFSEFSRK</sequence>
<dbReference type="Proteomes" id="UP000053780">
    <property type="component" value="Unassembled WGS sequence"/>
</dbReference>
<evidence type="ECO:0000313" key="4">
    <source>
        <dbReference type="Proteomes" id="UP000053780"/>
    </source>
</evidence>
<dbReference type="InterPro" id="IPR000988">
    <property type="entry name" value="Ribosomal_eL24-rel_N"/>
</dbReference>
<dbReference type="EMBL" id="KE647216">
    <property type="protein sequence ID" value="EQB60872.1"/>
    <property type="molecule type" value="Genomic_DNA"/>
</dbReference>
<dbReference type="AlphaFoldDB" id="T0L008"/>
<evidence type="ECO:0000259" key="2">
    <source>
        <dbReference type="Pfam" id="PF01246"/>
    </source>
</evidence>